<dbReference type="Gene3D" id="3.30.1330.50">
    <property type="entry name" value="2-C-methyl-D-erythritol 2,4-cyclodiphosphate synthase"/>
    <property type="match status" value="1"/>
</dbReference>
<feature type="binding site" evidence="8">
    <location>
        <position position="43"/>
    </location>
    <ligand>
        <name>a divalent metal cation</name>
        <dbReference type="ChEBI" id="CHEBI:60240"/>
    </ligand>
</feature>
<feature type="binding site" evidence="8">
    <location>
        <position position="9"/>
    </location>
    <ligand>
        <name>a divalent metal cation</name>
        <dbReference type="ChEBI" id="CHEBI:60240"/>
    </ligand>
</feature>
<dbReference type="UniPathway" id="UPA00056">
    <property type="reaction ID" value="UER00095"/>
</dbReference>
<evidence type="ECO:0000256" key="1">
    <source>
        <dbReference type="ARBA" id="ARBA00000200"/>
    </source>
</evidence>
<feature type="binding site" evidence="8">
    <location>
        <begin position="9"/>
        <end position="11"/>
    </location>
    <ligand>
        <name>4-CDP-2-C-methyl-D-erythritol 2-phosphate</name>
        <dbReference type="ChEBI" id="CHEBI:57919"/>
    </ligand>
</feature>
<dbReference type="EC" id="4.6.1.12" evidence="4 8"/>
<comment type="subunit">
    <text evidence="8">Homotrimer.</text>
</comment>
<dbReference type="NCBIfam" id="TIGR00151">
    <property type="entry name" value="ispF"/>
    <property type="match status" value="1"/>
</dbReference>
<evidence type="ECO:0000256" key="9">
    <source>
        <dbReference type="RuleBase" id="RU004395"/>
    </source>
</evidence>
<reference evidence="11 12" key="1">
    <citation type="submission" date="2018-10" db="EMBL/GenBank/DDBJ databases">
        <title>Genomic Encyclopedia of Type Strains, Phase IV (KMG-IV): sequencing the most valuable type-strain genomes for metagenomic binning, comparative biology and taxonomic classification.</title>
        <authorList>
            <person name="Goeker M."/>
        </authorList>
    </citation>
    <scope>NUCLEOTIDE SEQUENCE [LARGE SCALE GENOMIC DNA]</scope>
    <source>
        <strain evidence="11 12">DSM 15521</strain>
    </source>
</reference>
<comment type="cofactor">
    <cofactor evidence="8">
        <name>a divalent metal cation</name>
        <dbReference type="ChEBI" id="CHEBI:60240"/>
    </cofactor>
    <text evidence="8">Binds 1 divalent metal cation per subunit.</text>
</comment>
<dbReference type="OrthoDB" id="9806837at2"/>
<dbReference type="CDD" id="cd00554">
    <property type="entry name" value="MECDP_synthase"/>
    <property type="match status" value="1"/>
</dbReference>
<evidence type="ECO:0000256" key="8">
    <source>
        <dbReference type="HAMAP-Rule" id="MF_00107"/>
    </source>
</evidence>
<feature type="binding site" evidence="8">
    <location>
        <begin position="133"/>
        <end position="136"/>
    </location>
    <ligand>
        <name>4-CDP-2-C-methyl-D-erythritol 2-phosphate</name>
        <dbReference type="ChEBI" id="CHEBI:57919"/>
    </ligand>
</feature>
<dbReference type="SUPFAM" id="SSF69765">
    <property type="entry name" value="IpsF-like"/>
    <property type="match status" value="1"/>
</dbReference>
<comment type="catalytic activity">
    <reaction evidence="1 8 9">
        <text>4-CDP-2-C-methyl-D-erythritol 2-phosphate = 2-C-methyl-D-erythritol 2,4-cyclic diphosphate + CMP</text>
        <dbReference type="Rhea" id="RHEA:23864"/>
        <dbReference type="ChEBI" id="CHEBI:57919"/>
        <dbReference type="ChEBI" id="CHEBI:58483"/>
        <dbReference type="ChEBI" id="CHEBI:60377"/>
        <dbReference type="EC" id="4.6.1.12"/>
    </reaction>
</comment>
<dbReference type="GO" id="GO:0008685">
    <property type="term" value="F:2-C-methyl-D-erythritol 2,4-cyclodiphosphate synthase activity"/>
    <property type="evidence" value="ECO:0007669"/>
    <property type="project" value="UniProtKB-UniRule"/>
</dbReference>
<comment type="function">
    <text evidence="8">Involved in the biosynthesis of isopentenyl diphosphate (IPP) and dimethylallyl diphosphate (DMAPP), two major building blocks of isoprenoid compounds. Catalyzes the conversion of 4-diphosphocytidyl-2-C-methyl-D-erythritol 2-phosphate (CDP-ME2P) to 2-C-methyl-D-erythritol 2,4-cyclodiphosphate (ME-CPP) with a corresponding release of cytidine 5-monophosphate (CMP).</text>
</comment>
<dbReference type="PANTHER" id="PTHR43181:SF1">
    <property type="entry name" value="2-C-METHYL-D-ERYTHRITOL 2,4-CYCLODIPHOSPHATE SYNTHASE, CHLOROPLASTIC"/>
    <property type="match status" value="1"/>
</dbReference>
<dbReference type="EMBL" id="RBIE01000001">
    <property type="protein sequence ID" value="RKQ63586.1"/>
    <property type="molecule type" value="Genomic_DNA"/>
</dbReference>
<comment type="caution">
    <text evidence="11">The sequence shown here is derived from an EMBL/GenBank/DDBJ whole genome shotgun (WGS) entry which is preliminary data.</text>
</comment>
<protein>
    <recommendedName>
        <fullName evidence="4 8">2-C-methyl-D-erythritol 2,4-cyclodiphosphate synthase</fullName>
        <shortName evidence="8">MECDP-synthase</shortName>
        <shortName evidence="8">MECPP-synthase</shortName>
        <shortName evidence="8">MECPS</shortName>
        <ecNumber evidence="4 8">4.6.1.12</ecNumber>
    </recommendedName>
</protein>
<feature type="binding site" evidence="8">
    <location>
        <position position="140"/>
    </location>
    <ligand>
        <name>4-CDP-2-C-methyl-D-erythritol 2-phosphate</name>
        <dbReference type="ChEBI" id="CHEBI:57919"/>
    </ligand>
</feature>
<sequence>MLRVGIGYDAHRLVEGRKLVLGGVEIPYSKGLLGHSDADVLLHSICDAILGALSLGDIGELFPDTDERFKGISSLLLLKEVNSTLKSRGYKVLNVDSVVVAQKPKLKPYREQMVKNISSVLDILPSQVSVKFTTTESMGFEGKEEGISAQAVVLIGEVEKW</sequence>
<keyword evidence="5 8" id="KW-0479">Metal-binding</keyword>
<organism evidence="11 12">
    <name type="scientific">Thermovibrio guaymasensis</name>
    <dbReference type="NCBI Taxonomy" id="240167"/>
    <lineage>
        <taxon>Bacteria</taxon>
        <taxon>Pseudomonadati</taxon>
        <taxon>Aquificota</taxon>
        <taxon>Aquificia</taxon>
        <taxon>Desulfurobacteriales</taxon>
        <taxon>Desulfurobacteriaceae</taxon>
        <taxon>Thermovibrio</taxon>
    </lineage>
</organism>
<name>A0A420W8F3_9BACT</name>
<evidence type="ECO:0000256" key="6">
    <source>
        <dbReference type="ARBA" id="ARBA00023229"/>
    </source>
</evidence>
<keyword evidence="6 8" id="KW-0414">Isoprene biosynthesis</keyword>
<evidence type="ECO:0000256" key="5">
    <source>
        <dbReference type="ARBA" id="ARBA00022723"/>
    </source>
</evidence>
<feature type="site" description="Transition state stabilizer" evidence="8">
    <location>
        <position position="35"/>
    </location>
</feature>
<feature type="binding site" evidence="8">
    <location>
        <position position="143"/>
    </location>
    <ligand>
        <name>4-CDP-2-C-methyl-D-erythritol 2-phosphate</name>
        <dbReference type="ChEBI" id="CHEBI:57919"/>
    </ligand>
</feature>
<dbReference type="PANTHER" id="PTHR43181">
    <property type="entry name" value="2-C-METHYL-D-ERYTHRITOL 2,4-CYCLODIPHOSPHATE SYNTHASE, CHLOROPLASTIC"/>
    <property type="match status" value="1"/>
</dbReference>
<evidence type="ECO:0000256" key="2">
    <source>
        <dbReference type="ARBA" id="ARBA00004709"/>
    </source>
</evidence>
<dbReference type="AlphaFoldDB" id="A0A420W8F3"/>
<dbReference type="GO" id="GO:0016114">
    <property type="term" value="P:terpenoid biosynthetic process"/>
    <property type="evidence" value="ECO:0007669"/>
    <property type="project" value="InterPro"/>
</dbReference>
<feature type="binding site" evidence="8">
    <location>
        <begin position="35"/>
        <end position="36"/>
    </location>
    <ligand>
        <name>4-CDP-2-C-methyl-D-erythritol 2-phosphate</name>
        <dbReference type="ChEBI" id="CHEBI:57919"/>
    </ligand>
</feature>
<keyword evidence="12" id="KW-1185">Reference proteome</keyword>
<feature type="domain" description="2-C-methyl-D-erythritol 2,4-cyclodiphosphate synthase" evidence="10">
    <location>
        <begin position="2"/>
        <end position="155"/>
    </location>
</feature>
<keyword evidence="7 8" id="KW-0456">Lyase</keyword>
<accession>A0A420W8F3</accession>
<dbReference type="InterPro" id="IPR036571">
    <property type="entry name" value="MECDP_synthase_sf"/>
</dbReference>
<comment type="pathway">
    <text evidence="2 8">Isoprenoid biosynthesis; isopentenyl diphosphate biosynthesis via DXP pathway; isopentenyl diphosphate from 1-deoxy-D-xylulose 5-phosphate: step 4/6.</text>
</comment>
<evidence type="ECO:0000313" key="11">
    <source>
        <dbReference type="EMBL" id="RKQ63586.1"/>
    </source>
</evidence>
<dbReference type="Pfam" id="PF02542">
    <property type="entry name" value="YgbB"/>
    <property type="match status" value="1"/>
</dbReference>
<dbReference type="GO" id="GO:0046872">
    <property type="term" value="F:metal ion binding"/>
    <property type="evidence" value="ECO:0007669"/>
    <property type="project" value="UniProtKB-KW"/>
</dbReference>
<evidence type="ECO:0000256" key="3">
    <source>
        <dbReference type="ARBA" id="ARBA00008480"/>
    </source>
</evidence>
<feature type="binding site" evidence="8">
    <location>
        <position position="11"/>
    </location>
    <ligand>
        <name>a divalent metal cation</name>
        <dbReference type="ChEBI" id="CHEBI:60240"/>
    </ligand>
</feature>
<gene>
    <name evidence="8" type="primary">ispF</name>
    <name evidence="11" type="ORF">C7457_0460</name>
</gene>
<comment type="caution">
    <text evidence="8">Lacks conserved residue(s) required for the propagation of feature annotation.</text>
</comment>
<evidence type="ECO:0000313" key="12">
    <source>
        <dbReference type="Proteomes" id="UP000280881"/>
    </source>
</evidence>
<proteinExistence type="inferred from homology"/>
<evidence type="ECO:0000256" key="7">
    <source>
        <dbReference type="ARBA" id="ARBA00023239"/>
    </source>
</evidence>
<dbReference type="PROSITE" id="PS01350">
    <property type="entry name" value="ISPF"/>
    <property type="match status" value="1"/>
</dbReference>
<dbReference type="InterPro" id="IPR020555">
    <property type="entry name" value="MECDP_synthase_CS"/>
</dbReference>
<dbReference type="FunFam" id="3.30.1330.50:FF:000001">
    <property type="entry name" value="2-C-methyl-D-erythritol 2,4-cyclodiphosphate synthase"/>
    <property type="match status" value="1"/>
</dbReference>
<comment type="similarity">
    <text evidence="3 8 9">Belongs to the IspF family.</text>
</comment>
<evidence type="ECO:0000256" key="4">
    <source>
        <dbReference type="ARBA" id="ARBA00012579"/>
    </source>
</evidence>
<dbReference type="GO" id="GO:0019288">
    <property type="term" value="P:isopentenyl diphosphate biosynthetic process, methylerythritol 4-phosphate pathway"/>
    <property type="evidence" value="ECO:0007669"/>
    <property type="project" value="UniProtKB-UniRule"/>
</dbReference>
<dbReference type="Proteomes" id="UP000280881">
    <property type="component" value="Unassembled WGS sequence"/>
</dbReference>
<evidence type="ECO:0000259" key="10">
    <source>
        <dbReference type="Pfam" id="PF02542"/>
    </source>
</evidence>
<feature type="site" description="Transition state stabilizer" evidence="8">
    <location>
        <position position="134"/>
    </location>
</feature>
<dbReference type="InterPro" id="IPR003526">
    <property type="entry name" value="MECDP_synthase"/>
</dbReference>
<dbReference type="HAMAP" id="MF_00107">
    <property type="entry name" value="IspF"/>
    <property type="match status" value="1"/>
</dbReference>
<feature type="binding site" evidence="8">
    <location>
        <begin position="62"/>
        <end position="66"/>
    </location>
    <ligand>
        <name>4-CDP-2-C-methyl-D-erythritol 2-phosphate</name>
        <dbReference type="ChEBI" id="CHEBI:57919"/>
    </ligand>
</feature>
<feature type="binding site" evidence="8">
    <location>
        <begin position="57"/>
        <end position="59"/>
    </location>
    <ligand>
        <name>4-CDP-2-C-methyl-D-erythritol 2-phosphate</name>
        <dbReference type="ChEBI" id="CHEBI:57919"/>
    </ligand>
</feature>